<keyword evidence="4 9" id="KW-0132">Cell division</keyword>
<organism evidence="9">
    <name type="scientific">Candidatus Atribacter allofermentans</name>
    <dbReference type="NCBI Taxonomy" id="1852833"/>
    <lineage>
        <taxon>Bacteria</taxon>
        <taxon>Pseudomonadati</taxon>
        <taxon>Atribacterota</taxon>
        <taxon>Atribacteria</taxon>
        <taxon>Atribacterales</taxon>
        <taxon>Atribacteraceae</taxon>
        <taxon>Atribacter</taxon>
    </lineage>
</organism>
<feature type="binding site" evidence="4">
    <location>
        <position position="245"/>
    </location>
    <ligand>
        <name>GTP</name>
        <dbReference type="ChEBI" id="CHEBI:37565"/>
    </ligand>
</feature>
<dbReference type="GO" id="GO:0032153">
    <property type="term" value="C:cell division site"/>
    <property type="evidence" value="ECO:0007669"/>
    <property type="project" value="UniProtKB-UniRule"/>
</dbReference>
<sequence>MKKKSLKRGFSERIDFKRELIRDTTKNLDVDESTTPPTTPVEEKGVLPPKTVKKVASTKSKKDEAAERLAIIKVIGVGGGGNNAVNQMAESGLDGVDLVAVNTDIQSLKKSLANEKLQIGISATRGLGTGGNPRIGEEAARQDKEKIVDLINGSELVFITACLGGGTGTGASPVIAQIAKEAGALTIGVVTKPFQFEGNKRKIQAEAGIEALRNTVDALIVIPNDRLMQVAKKDTSFQEAFKSADYILYQAVKGITDLISSAQDINLDLADLRTVLTGAGTVLIGIGHGRGREKAKHAAEEAIYSPLLEISIKGARSILLNITSGPDMTLHEVTDITDIVKNAAGIESDILFGNKVDETMTNEVSVTVIATRFEKEEEEIPSLEVEEDIESRIVIEDDLDMPAFLRESQRRTPTPPEEKTRTDEILSFFRKQRRE</sequence>
<dbReference type="GO" id="GO:0043093">
    <property type="term" value="P:FtsZ-dependent cytokinesis"/>
    <property type="evidence" value="ECO:0007669"/>
    <property type="project" value="UniProtKB-UniRule"/>
</dbReference>
<dbReference type="GO" id="GO:0005525">
    <property type="term" value="F:GTP binding"/>
    <property type="evidence" value="ECO:0007669"/>
    <property type="project" value="UniProtKB-UniRule"/>
</dbReference>
<feature type="binding site" evidence="4">
    <location>
        <begin position="79"/>
        <end position="83"/>
    </location>
    <ligand>
        <name>GTP</name>
        <dbReference type="ChEBI" id="CHEBI:37565"/>
    </ligand>
</feature>
<dbReference type="InterPro" id="IPR036525">
    <property type="entry name" value="Tubulin/FtsZ_GTPase_sf"/>
</dbReference>
<evidence type="ECO:0000256" key="2">
    <source>
        <dbReference type="ARBA" id="ARBA00022741"/>
    </source>
</evidence>
<comment type="caution">
    <text evidence="9">The sequence shown here is derived from an EMBL/GenBank/DDBJ whole genome shotgun (WGS) entry which is preliminary data.</text>
</comment>
<accession>A0A1V5SXG9</accession>
<dbReference type="FunFam" id="3.40.50.1440:FF:000001">
    <property type="entry name" value="Cell division protein FtsZ"/>
    <property type="match status" value="1"/>
</dbReference>
<comment type="subcellular location">
    <subcellularLocation>
        <location evidence="4">Cytoplasm</location>
    </subcellularLocation>
    <text evidence="4">Assembles at midcell at the inner surface of the cytoplasmic membrane.</text>
</comment>
<dbReference type="Gene3D" id="3.40.50.1440">
    <property type="entry name" value="Tubulin/FtsZ, GTPase domain"/>
    <property type="match status" value="1"/>
</dbReference>
<comment type="similarity">
    <text evidence="1 4">Belongs to the FtsZ family.</text>
</comment>
<dbReference type="Pfam" id="PF00091">
    <property type="entry name" value="Tubulin"/>
    <property type="match status" value="1"/>
</dbReference>
<feature type="domain" description="Tubulin/FtsZ GTPase" evidence="7">
    <location>
        <begin position="71"/>
        <end position="263"/>
    </location>
</feature>
<protein>
    <recommendedName>
        <fullName evidence="4 5">Cell division protein FtsZ</fullName>
    </recommendedName>
</protein>
<name>A0A1V5SXG9_9BACT</name>
<feature type="domain" description="Tubulin/FtsZ 2-layer sandwich" evidence="8">
    <location>
        <begin position="265"/>
        <end position="382"/>
    </location>
</feature>
<dbReference type="SMART" id="SM00865">
    <property type="entry name" value="Tubulin_C"/>
    <property type="match status" value="1"/>
</dbReference>
<dbReference type="GO" id="GO:0000917">
    <property type="term" value="P:division septum assembly"/>
    <property type="evidence" value="ECO:0007669"/>
    <property type="project" value="UniProtKB-KW"/>
</dbReference>
<dbReference type="GO" id="GO:0003924">
    <property type="term" value="F:GTPase activity"/>
    <property type="evidence" value="ECO:0007669"/>
    <property type="project" value="UniProtKB-UniRule"/>
</dbReference>
<dbReference type="SMART" id="SM00864">
    <property type="entry name" value="Tubulin"/>
    <property type="match status" value="1"/>
</dbReference>
<dbReference type="InterPro" id="IPR037103">
    <property type="entry name" value="Tubulin/FtsZ-like_C"/>
</dbReference>
<dbReference type="HAMAP" id="MF_00909">
    <property type="entry name" value="FtsZ"/>
    <property type="match status" value="1"/>
</dbReference>
<evidence type="ECO:0000256" key="5">
    <source>
        <dbReference type="NCBIfam" id="TIGR00065"/>
    </source>
</evidence>
<evidence type="ECO:0000256" key="4">
    <source>
        <dbReference type="HAMAP-Rule" id="MF_00909"/>
    </source>
</evidence>
<dbReference type="InterPro" id="IPR003008">
    <property type="entry name" value="Tubulin_FtsZ_GTPase"/>
</dbReference>
<dbReference type="AlphaFoldDB" id="A0A1V5SXG9"/>
<feature type="binding site" evidence="4">
    <location>
        <position position="201"/>
    </location>
    <ligand>
        <name>GTP</name>
        <dbReference type="ChEBI" id="CHEBI:37565"/>
    </ligand>
</feature>
<dbReference type="Pfam" id="PF12327">
    <property type="entry name" value="FtsZ_C"/>
    <property type="match status" value="1"/>
</dbReference>
<dbReference type="EMBL" id="MWBQ01000063">
    <property type="protein sequence ID" value="OQA58901.1"/>
    <property type="molecule type" value="Genomic_DNA"/>
</dbReference>
<dbReference type="NCBIfam" id="TIGR00065">
    <property type="entry name" value="ftsZ"/>
    <property type="match status" value="1"/>
</dbReference>
<gene>
    <name evidence="9" type="primary">ftsZ_2</name>
    <name evidence="4" type="synonym">ftsZ</name>
    <name evidence="9" type="ORF">BWY41_00940</name>
</gene>
<feature type="binding site" evidence="4">
    <location>
        <position position="197"/>
    </location>
    <ligand>
        <name>GTP</name>
        <dbReference type="ChEBI" id="CHEBI:37565"/>
    </ligand>
</feature>
<dbReference type="GO" id="GO:0005737">
    <property type="term" value="C:cytoplasm"/>
    <property type="evidence" value="ECO:0007669"/>
    <property type="project" value="UniProtKB-SubCell"/>
</dbReference>
<dbReference type="PROSITE" id="PS01134">
    <property type="entry name" value="FTSZ_1"/>
    <property type="match status" value="1"/>
</dbReference>
<evidence type="ECO:0000259" key="7">
    <source>
        <dbReference type="SMART" id="SM00864"/>
    </source>
</evidence>
<feature type="binding site" evidence="4">
    <location>
        <begin position="166"/>
        <end position="168"/>
    </location>
    <ligand>
        <name>GTP</name>
        <dbReference type="ChEBI" id="CHEBI:37565"/>
    </ligand>
</feature>
<keyword evidence="4" id="KW-0963">Cytoplasm</keyword>
<dbReference type="PRINTS" id="PR00423">
    <property type="entry name" value="CELLDVISFTSZ"/>
</dbReference>
<dbReference type="Proteomes" id="UP000485569">
    <property type="component" value="Unassembled WGS sequence"/>
</dbReference>
<dbReference type="GO" id="GO:0051258">
    <property type="term" value="P:protein polymerization"/>
    <property type="evidence" value="ECO:0007669"/>
    <property type="project" value="UniProtKB-UniRule"/>
</dbReference>
<comment type="subunit">
    <text evidence="4">Homodimer. Polymerizes to form a dynamic ring structure in a strictly GTP-dependent manner. Interacts directly with several other division proteins.</text>
</comment>
<dbReference type="SUPFAM" id="SSF55307">
    <property type="entry name" value="Tubulin C-terminal domain-like"/>
    <property type="match status" value="1"/>
</dbReference>
<feature type="region of interest" description="Disordered" evidence="6">
    <location>
        <begin position="404"/>
        <end position="435"/>
    </location>
</feature>
<dbReference type="PANTHER" id="PTHR30314:SF3">
    <property type="entry name" value="MITOCHONDRIAL DIVISION PROTEIN FSZA"/>
    <property type="match status" value="1"/>
</dbReference>
<evidence type="ECO:0000256" key="6">
    <source>
        <dbReference type="SAM" id="MobiDB-lite"/>
    </source>
</evidence>
<keyword evidence="4" id="KW-0131">Cell cycle</keyword>
<proteinExistence type="inferred from homology"/>
<keyword evidence="2 4" id="KW-0547">Nucleotide-binding</keyword>
<evidence type="ECO:0000313" key="9">
    <source>
        <dbReference type="EMBL" id="OQA58901.1"/>
    </source>
</evidence>
<comment type="function">
    <text evidence="4">Essential cell division protein that forms a contractile ring structure (Z ring) at the future cell division site. The regulation of the ring assembly controls the timing and the location of cell division. One of the functions of the FtsZ ring is to recruit other cell division proteins to the septum to produce a new cell wall between the dividing cells. Binds GTP and shows GTPase activity.</text>
</comment>
<evidence type="ECO:0000259" key="8">
    <source>
        <dbReference type="SMART" id="SM00865"/>
    </source>
</evidence>
<dbReference type="InterPro" id="IPR045061">
    <property type="entry name" value="FtsZ/CetZ"/>
</dbReference>
<dbReference type="Gene3D" id="3.30.1330.20">
    <property type="entry name" value="Tubulin/FtsZ, C-terminal domain"/>
    <property type="match status" value="1"/>
</dbReference>
<dbReference type="InterPro" id="IPR020805">
    <property type="entry name" value="Cell_div_FtsZ_CS"/>
</dbReference>
<dbReference type="SUPFAM" id="SSF52490">
    <property type="entry name" value="Tubulin nucleotide-binding domain-like"/>
    <property type="match status" value="1"/>
</dbReference>
<evidence type="ECO:0000256" key="1">
    <source>
        <dbReference type="ARBA" id="ARBA00009690"/>
    </source>
</evidence>
<dbReference type="InterPro" id="IPR024757">
    <property type="entry name" value="FtsZ_C"/>
</dbReference>
<dbReference type="CDD" id="cd02201">
    <property type="entry name" value="FtsZ_type1"/>
    <property type="match status" value="1"/>
</dbReference>
<dbReference type="InterPro" id="IPR000158">
    <property type="entry name" value="Cell_div_FtsZ"/>
</dbReference>
<keyword evidence="3 4" id="KW-0342">GTP-binding</keyword>
<dbReference type="PANTHER" id="PTHR30314">
    <property type="entry name" value="CELL DIVISION PROTEIN FTSZ-RELATED"/>
    <property type="match status" value="1"/>
</dbReference>
<dbReference type="InterPro" id="IPR008280">
    <property type="entry name" value="Tub_FtsZ_C"/>
</dbReference>
<evidence type="ECO:0000256" key="3">
    <source>
        <dbReference type="ARBA" id="ARBA00023134"/>
    </source>
</evidence>
<keyword evidence="4" id="KW-0717">Septation</keyword>
<reference evidence="9" key="1">
    <citation type="submission" date="2017-02" db="EMBL/GenBank/DDBJ databases">
        <title>Delving into the versatile metabolic prowess of the omnipresent phylum Bacteroidetes.</title>
        <authorList>
            <person name="Nobu M.K."/>
            <person name="Mei R."/>
            <person name="Narihiro T."/>
            <person name="Kuroda K."/>
            <person name="Liu W.-T."/>
        </authorList>
    </citation>
    <scope>NUCLEOTIDE SEQUENCE</scope>
    <source>
        <strain evidence="9">ADurb.Bin276</strain>
    </source>
</reference>
<feature type="region of interest" description="Disordered" evidence="6">
    <location>
        <begin position="27"/>
        <end position="47"/>
    </location>
</feature>
<dbReference type="InterPro" id="IPR018316">
    <property type="entry name" value="Tubulin/FtsZ_2-layer-sand-dom"/>
</dbReference>